<keyword evidence="5 6" id="KW-0472">Membrane</keyword>
<evidence type="ECO:0000256" key="1">
    <source>
        <dbReference type="ARBA" id="ARBA00004141"/>
    </source>
</evidence>
<feature type="transmembrane region" description="Helical" evidence="6">
    <location>
        <begin position="63"/>
        <end position="83"/>
    </location>
</feature>
<evidence type="ECO:0000256" key="6">
    <source>
        <dbReference type="SAM" id="Phobius"/>
    </source>
</evidence>
<sequence>MTDSNDDSRFIRRTLIVIALVALTILAWMLREVALMVFGAVVVATLFQSLAKQFERLHIPQGIALLLSVLTVIAIVGLSFALFGAQLVSQAEGIREALPRAWASLQQRLAGFGLQGQLEALKGQGSGFAATAGQFAMSLGGGLADALLIVVGGVFIAASPRFYRTGILKLFPSGRREVTASALEDSGNALRLWLKAQLLTMAGVGIATGLGLWLVGMESALAFGLLAALLEFIPFVGPILAAIPAVLIAASTDPQMALWVLGVYLVVQQIEGNLLQPLLQQWAVDLPGAVLLFSLLAMGTLFGPLGVIFAAPLTVVIYVLIKRLYVREALDTETSIPGEDQRDND</sequence>
<evidence type="ECO:0000256" key="5">
    <source>
        <dbReference type="ARBA" id="ARBA00023136"/>
    </source>
</evidence>
<dbReference type="Proteomes" id="UP001500235">
    <property type="component" value="Unassembled WGS sequence"/>
</dbReference>
<comment type="caution">
    <text evidence="7">The sequence shown here is derived from an EMBL/GenBank/DDBJ whole genome shotgun (WGS) entry which is preliminary data.</text>
</comment>
<evidence type="ECO:0000256" key="4">
    <source>
        <dbReference type="ARBA" id="ARBA00022989"/>
    </source>
</evidence>
<reference evidence="8" key="1">
    <citation type="journal article" date="2019" name="Int. J. Syst. Evol. Microbiol.">
        <title>The Global Catalogue of Microorganisms (GCM) 10K type strain sequencing project: providing services to taxonomists for standard genome sequencing and annotation.</title>
        <authorList>
            <consortium name="The Broad Institute Genomics Platform"/>
            <consortium name="The Broad Institute Genome Sequencing Center for Infectious Disease"/>
            <person name="Wu L."/>
            <person name="Ma J."/>
        </authorList>
    </citation>
    <scope>NUCLEOTIDE SEQUENCE [LARGE SCALE GENOMIC DNA]</scope>
    <source>
        <strain evidence="8">JCM 17563</strain>
    </source>
</reference>
<dbReference type="RefSeq" id="WP_344706501.1">
    <property type="nucleotide sequence ID" value="NZ_BAABBQ010000001.1"/>
</dbReference>
<evidence type="ECO:0000256" key="3">
    <source>
        <dbReference type="ARBA" id="ARBA00022692"/>
    </source>
</evidence>
<evidence type="ECO:0000313" key="8">
    <source>
        <dbReference type="Proteomes" id="UP001500235"/>
    </source>
</evidence>
<dbReference type="Pfam" id="PF01594">
    <property type="entry name" value="AI-2E_transport"/>
    <property type="match status" value="1"/>
</dbReference>
<accession>A0ABP7SRB9</accession>
<dbReference type="PANTHER" id="PTHR21716:SF62">
    <property type="entry name" value="TRANSPORT PROTEIN YDBI-RELATED"/>
    <property type="match status" value="1"/>
</dbReference>
<gene>
    <name evidence="7" type="ORF">GCM10022280_12280</name>
</gene>
<feature type="transmembrane region" description="Helical" evidence="6">
    <location>
        <begin position="34"/>
        <end position="51"/>
    </location>
</feature>
<protein>
    <submittedName>
        <fullName evidence="7">AI-2E family transporter</fullName>
    </submittedName>
</protein>
<feature type="transmembrane region" description="Helical" evidence="6">
    <location>
        <begin position="198"/>
        <end position="215"/>
    </location>
</feature>
<evidence type="ECO:0000313" key="7">
    <source>
        <dbReference type="EMBL" id="GAA4015186.1"/>
    </source>
</evidence>
<feature type="transmembrane region" description="Helical" evidence="6">
    <location>
        <begin position="295"/>
        <end position="321"/>
    </location>
</feature>
<keyword evidence="3 6" id="KW-0812">Transmembrane</keyword>
<evidence type="ECO:0000256" key="2">
    <source>
        <dbReference type="ARBA" id="ARBA00009773"/>
    </source>
</evidence>
<name>A0ABP7SRB9_9SPHN</name>
<dbReference type="EMBL" id="BAABBQ010000001">
    <property type="protein sequence ID" value="GAA4015186.1"/>
    <property type="molecule type" value="Genomic_DNA"/>
</dbReference>
<organism evidence="7 8">
    <name type="scientific">Sphingomonas swuensis</name>
    <dbReference type="NCBI Taxonomy" id="977800"/>
    <lineage>
        <taxon>Bacteria</taxon>
        <taxon>Pseudomonadati</taxon>
        <taxon>Pseudomonadota</taxon>
        <taxon>Alphaproteobacteria</taxon>
        <taxon>Sphingomonadales</taxon>
        <taxon>Sphingomonadaceae</taxon>
        <taxon>Sphingomonas</taxon>
    </lineage>
</organism>
<dbReference type="InterPro" id="IPR002549">
    <property type="entry name" value="AI-2E-like"/>
</dbReference>
<comment type="subcellular location">
    <subcellularLocation>
        <location evidence="1">Membrane</location>
        <topology evidence="1">Multi-pass membrane protein</topology>
    </subcellularLocation>
</comment>
<feature type="transmembrane region" description="Helical" evidence="6">
    <location>
        <begin position="221"/>
        <end position="249"/>
    </location>
</feature>
<keyword evidence="4 6" id="KW-1133">Transmembrane helix</keyword>
<proteinExistence type="inferred from homology"/>
<feature type="transmembrane region" description="Helical" evidence="6">
    <location>
        <begin position="10"/>
        <end position="28"/>
    </location>
</feature>
<keyword evidence="8" id="KW-1185">Reference proteome</keyword>
<feature type="transmembrane region" description="Helical" evidence="6">
    <location>
        <begin position="256"/>
        <end position="275"/>
    </location>
</feature>
<comment type="similarity">
    <text evidence="2">Belongs to the autoinducer-2 exporter (AI-2E) (TC 2.A.86) family.</text>
</comment>
<dbReference type="PANTHER" id="PTHR21716">
    <property type="entry name" value="TRANSMEMBRANE PROTEIN"/>
    <property type="match status" value="1"/>
</dbReference>
<feature type="transmembrane region" description="Helical" evidence="6">
    <location>
        <begin position="135"/>
        <end position="158"/>
    </location>
</feature>